<dbReference type="RefSeq" id="WP_044405050.1">
    <property type="nucleotide sequence ID" value="NZ_JXXE01000034.1"/>
</dbReference>
<dbReference type="SUPFAM" id="SSF47336">
    <property type="entry name" value="ACP-like"/>
    <property type="match status" value="1"/>
</dbReference>
<dbReference type="Proteomes" id="UP000032515">
    <property type="component" value="Unassembled WGS sequence"/>
</dbReference>
<dbReference type="InterPro" id="IPR009081">
    <property type="entry name" value="PP-bd_ACP"/>
</dbReference>
<organism evidence="2 3">
    <name type="scientific">Rhodopseudomonas palustris</name>
    <dbReference type="NCBI Taxonomy" id="1076"/>
    <lineage>
        <taxon>Bacteria</taxon>
        <taxon>Pseudomonadati</taxon>
        <taxon>Pseudomonadota</taxon>
        <taxon>Alphaproteobacteria</taxon>
        <taxon>Hyphomicrobiales</taxon>
        <taxon>Nitrobacteraceae</taxon>
        <taxon>Rhodopseudomonas</taxon>
    </lineage>
</organism>
<dbReference type="InterPro" id="IPR036736">
    <property type="entry name" value="ACP-like_sf"/>
</dbReference>
<dbReference type="PATRIC" id="fig|1076.23.peg.4457"/>
<dbReference type="Pfam" id="PF00550">
    <property type="entry name" value="PP-binding"/>
    <property type="match status" value="1"/>
</dbReference>
<feature type="domain" description="Carrier" evidence="1">
    <location>
        <begin position="1"/>
        <end position="79"/>
    </location>
</feature>
<evidence type="ECO:0000313" key="2">
    <source>
        <dbReference type="EMBL" id="KIZ47876.1"/>
    </source>
</evidence>
<dbReference type="Gene3D" id="1.10.1200.10">
    <property type="entry name" value="ACP-like"/>
    <property type="match status" value="1"/>
</dbReference>
<comment type="caution">
    <text evidence="2">The sequence shown here is derived from an EMBL/GenBank/DDBJ whole genome shotgun (WGS) entry which is preliminary data.</text>
</comment>
<accession>A0A0D7F508</accession>
<protein>
    <submittedName>
        <fullName evidence="2">Acyl carrier protein</fullName>
    </submittedName>
</protein>
<name>A0A0D7F508_RHOPL</name>
<dbReference type="AlphaFoldDB" id="A0A0D7F508"/>
<dbReference type="OrthoDB" id="9811033at2"/>
<evidence type="ECO:0000313" key="3">
    <source>
        <dbReference type="Proteomes" id="UP000032515"/>
    </source>
</evidence>
<sequence>MNRAMIYETLTGIFRDVFDDETIILQPQTTAREIAGWDSQAMITLVVAVEDRFGISFRTSEIEQLDAVKDFVELIAAKCKIDA</sequence>
<dbReference type="EMBL" id="JXXE01000034">
    <property type="protein sequence ID" value="KIZ47876.1"/>
    <property type="molecule type" value="Genomic_DNA"/>
</dbReference>
<evidence type="ECO:0000259" key="1">
    <source>
        <dbReference type="PROSITE" id="PS50075"/>
    </source>
</evidence>
<proteinExistence type="predicted"/>
<dbReference type="PROSITE" id="PS50075">
    <property type="entry name" value="CARRIER"/>
    <property type="match status" value="1"/>
</dbReference>
<gene>
    <name evidence="2" type="ORF">OO17_02065</name>
</gene>
<reference evidence="2 3" key="1">
    <citation type="submission" date="2014-11" db="EMBL/GenBank/DDBJ databases">
        <title>Genomics and ecophysiology of heterotrophic nitrogen fixing bacteria isolated from estuarine surface water.</title>
        <authorList>
            <person name="Bentzon-Tilia M."/>
            <person name="Severin I."/>
            <person name="Hansen L.H."/>
            <person name="Riemann L."/>
        </authorList>
    </citation>
    <scope>NUCLEOTIDE SEQUENCE [LARGE SCALE GENOMIC DNA]</scope>
    <source>
        <strain evidence="2 3">BAL398</strain>
    </source>
</reference>